<accession>A0ABQ5P0E1</accession>
<feature type="region of interest" description="Disordered" evidence="2">
    <location>
        <begin position="407"/>
        <end position="495"/>
    </location>
</feature>
<feature type="compositionally biased region" description="Low complexity" evidence="2">
    <location>
        <begin position="328"/>
        <end position="347"/>
    </location>
</feature>
<feature type="compositionally biased region" description="Low complexity" evidence="2">
    <location>
        <begin position="245"/>
        <end position="258"/>
    </location>
</feature>
<sequence length="495" mass="49614">MAGVAVVCATGSWLLTEPVLLQALVTVSAATAVTGAVLMRRWDRSAGRQVADLTRGRASDAWRAEERIAELENTAEEFREARTRLEAKLRAKRVELAGLRGEHAALLRRYATAETDRASVLEDRRQLEVDASPGANTIAKAGGGAPKALPAAGSTPTPARYLQAARALENLSRNAAGQRIGAPAAPVGAPGEPVRPGGRPGALPAARPAEPAARPAVTAGPAPAPALPKPADPGPGQPPRGGGAPAPADAPGASVPRPAAAPRPDSVPAPATAPKATPPVPPATASVHTTVPATPAAPATPAVPAAAPVTTAVATPVPSAQLPQPTPSADKAAGSAGPSGSSASAAAAAIVPYGPRRAGARPEGNFDFFGNHTGQVAVPERARTAIEAVQEEDLADVVGAEALAEQQAGAVARRKNGREPAAPKHARRTERKAAPGPARPPAPAAAEQTAPQPAPQDGPAADDTARGAAGDVIDLTAHDETEKLDLGELRNAVSS</sequence>
<feature type="compositionally biased region" description="Basic and acidic residues" evidence="2">
    <location>
        <begin position="476"/>
        <end position="488"/>
    </location>
</feature>
<protein>
    <recommendedName>
        <fullName evidence="5">Secreted protein</fullName>
    </recommendedName>
</protein>
<feature type="coiled-coil region" evidence="1">
    <location>
        <begin position="61"/>
        <end position="102"/>
    </location>
</feature>
<evidence type="ECO:0000256" key="2">
    <source>
        <dbReference type="SAM" id="MobiDB-lite"/>
    </source>
</evidence>
<gene>
    <name evidence="3" type="ORF">SYYSPA8_17300</name>
</gene>
<feature type="region of interest" description="Disordered" evidence="2">
    <location>
        <begin position="135"/>
        <end position="156"/>
    </location>
</feature>
<feature type="compositionally biased region" description="Pro residues" evidence="2">
    <location>
        <begin position="222"/>
        <end position="238"/>
    </location>
</feature>
<evidence type="ECO:0000256" key="1">
    <source>
        <dbReference type="SAM" id="Coils"/>
    </source>
</evidence>
<dbReference type="EMBL" id="BSBI01000006">
    <property type="protein sequence ID" value="GLF96079.1"/>
    <property type="molecule type" value="Genomic_DNA"/>
</dbReference>
<proteinExistence type="predicted"/>
<comment type="caution">
    <text evidence="3">The sequence shown here is derived from an EMBL/GenBank/DDBJ whole genome shotgun (WGS) entry which is preliminary data.</text>
</comment>
<feature type="region of interest" description="Disordered" evidence="2">
    <location>
        <begin position="180"/>
        <end position="301"/>
    </location>
</feature>
<feature type="compositionally biased region" description="Low complexity" evidence="2">
    <location>
        <begin position="283"/>
        <end position="301"/>
    </location>
</feature>
<dbReference type="Proteomes" id="UP001291653">
    <property type="component" value="Unassembled WGS sequence"/>
</dbReference>
<reference evidence="3 4" key="1">
    <citation type="submission" date="2022-10" db="EMBL/GenBank/DDBJ databases">
        <title>Draft genome sequence of Streptomyces sp. YSPA8.</title>
        <authorList>
            <person name="Moriuchi R."/>
            <person name="Dohra H."/>
            <person name="Yamamura H."/>
            <person name="Kodani S."/>
        </authorList>
    </citation>
    <scope>NUCLEOTIDE SEQUENCE [LARGE SCALE GENOMIC DNA]</scope>
    <source>
        <strain evidence="3 4">YSPA8</strain>
    </source>
</reference>
<keyword evidence="4" id="KW-1185">Reference proteome</keyword>
<name>A0ABQ5P0E1_9ACTN</name>
<organism evidence="3 4">
    <name type="scientific">Streptomyces yaizuensis</name>
    <dbReference type="NCBI Taxonomy" id="2989713"/>
    <lineage>
        <taxon>Bacteria</taxon>
        <taxon>Bacillati</taxon>
        <taxon>Actinomycetota</taxon>
        <taxon>Actinomycetes</taxon>
        <taxon>Kitasatosporales</taxon>
        <taxon>Streptomycetaceae</taxon>
        <taxon>Streptomyces</taxon>
    </lineage>
</organism>
<evidence type="ECO:0000313" key="4">
    <source>
        <dbReference type="Proteomes" id="UP001291653"/>
    </source>
</evidence>
<feature type="compositionally biased region" description="Low complexity" evidence="2">
    <location>
        <begin position="181"/>
        <end position="221"/>
    </location>
</feature>
<dbReference type="RefSeq" id="WP_323448105.1">
    <property type="nucleotide sequence ID" value="NZ_BSBI01000006.1"/>
</dbReference>
<feature type="region of interest" description="Disordered" evidence="2">
    <location>
        <begin position="317"/>
        <end position="347"/>
    </location>
</feature>
<feature type="compositionally biased region" description="Low complexity" evidence="2">
    <location>
        <begin position="444"/>
        <end position="471"/>
    </location>
</feature>
<evidence type="ECO:0008006" key="5">
    <source>
        <dbReference type="Google" id="ProtNLM"/>
    </source>
</evidence>
<evidence type="ECO:0000313" key="3">
    <source>
        <dbReference type="EMBL" id="GLF96079.1"/>
    </source>
</evidence>
<keyword evidence="1" id="KW-0175">Coiled coil</keyword>